<organism evidence="2">
    <name type="scientific">Iridovirus Liz-CrIV</name>
    <dbReference type="NCBI Taxonomy" id="2594309"/>
    <lineage>
        <taxon>Viruses</taxon>
        <taxon>Varidnaviria</taxon>
        <taxon>Bamfordvirae</taxon>
        <taxon>Nucleocytoviricota</taxon>
        <taxon>Megaviricetes</taxon>
        <taxon>Pimascovirales</taxon>
        <taxon>Pimascovirales incertae sedis</taxon>
        <taxon>Iridoviridae</taxon>
    </lineage>
</organism>
<keyword evidence="2" id="KW-0347">Helicase</keyword>
<dbReference type="InterPro" id="IPR010285">
    <property type="entry name" value="DNA_helicase_pif1-like_DEAD"/>
</dbReference>
<dbReference type="GO" id="GO:0000723">
    <property type="term" value="P:telomere maintenance"/>
    <property type="evidence" value="ECO:0007669"/>
    <property type="project" value="InterPro"/>
</dbReference>
<dbReference type="PANTHER" id="PTHR47642">
    <property type="entry name" value="ATP-DEPENDENT DNA HELICASE"/>
    <property type="match status" value="1"/>
</dbReference>
<dbReference type="SMART" id="SM00382">
    <property type="entry name" value="AAA"/>
    <property type="match status" value="1"/>
</dbReference>
<evidence type="ECO:0000313" key="2">
    <source>
        <dbReference type="EMBL" id="QEA08183.1"/>
    </source>
</evidence>
<dbReference type="InterPro" id="IPR003593">
    <property type="entry name" value="AAA+_ATPase"/>
</dbReference>
<dbReference type="GO" id="GO:0006281">
    <property type="term" value="P:DNA repair"/>
    <property type="evidence" value="ECO:0007669"/>
    <property type="project" value="InterPro"/>
</dbReference>
<dbReference type="Pfam" id="PF05970">
    <property type="entry name" value="PIF1"/>
    <property type="match status" value="1"/>
</dbReference>
<dbReference type="Pfam" id="PF21530">
    <property type="entry name" value="Pif1_2B_dom"/>
    <property type="match status" value="1"/>
</dbReference>
<dbReference type="CDD" id="cd18809">
    <property type="entry name" value="SF1_C_RecD"/>
    <property type="match status" value="1"/>
</dbReference>
<dbReference type="InterPro" id="IPR027417">
    <property type="entry name" value="P-loop_NTPase"/>
</dbReference>
<dbReference type="InterPro" id="IPR049163">
    <property type="entry name" value="Pif1-like_2B_dom"/>
</dbReference>
<dbReference type="SUPFAM" id="SSF52540">
    <property type="entry name" value="P-loop containing nucleoside triphosphate hydrolases"/>
    <property type="match status" value="2"/>
</dbReference>
<evidence type="ECO:0000259" key="1">
    <source>
        <dbReference type="SMART" id="SM00382"/>
    </source>
</evidence>
<feature type="domain" description="AAA+ ATPase" evidence="1">
    <location>
        <begin position="22"/>
        <end position="205"/>
    </location>
</feature>
<name>A0A5B8RJC9_9VIRU</name>
<accession>A0A5B8RJC9</accession>
<proteinExistence type="predicted"/>
<dbReference type="EMBL" id="MN081869">
    <property type="protein sequence ID" value="QEA08183.1"/>
    <property type="molecule type" value="Genomic_DNA"/>
</dbReference>
<dbReference type="GO" id="GO:0003678">
    <property type="term" value="F:DNA helicase activity"/>
    <property type="evidence" value="ECO:0007669"/>
    <property type="project" value="InterPro"/>
</dbReference>
<dbReference type="PANTHER" id="PTHR47642:SF7">
    <property type="entry name" value="ATP-DEPENDENT DNA HELICASE PIF1"/>
    <property type="match status" value="1"/>
</dbReference>
<reference evidence="2" key="1">
    <citation type="journal article" date="2019" name="Viruses">
        <title>Detection and Characterization of Invertebrate Iridoviruses Found in Reptiles and Prey Insects in Europe over the Past Two Decades.</title>
        <authorList>
            <person name="Papp T."/>
            <person name="Marschang R.E."/>
        </authorList>
    </citation>
    <scope>NUCLEOTIDE SEQUENCE</scope>
    <source>
        <strain evidence="2">Liz-CrIV</strain>
    </source>
</reference>
<protein>
    <submittedName>
        <fullName evidence="2">Putative helicase</fullName>
    </submittedName>
</protein>
<dbReference type="CDD" id="cd18037">
    <property type="entry name" value="DEXSc_Pif1_like"/>
    <property type="match status" value="1"/>
</dbReference>
<dbReference type="Gene3D" id="3.40.50.300">
    <property type="entry name" value="P-loop containing nucleotide triphosphate hydrolases"/>
    <property type="match status" value="2"/>
</dbReference>
<dbReference type="InterPro" id="IPR051055">
    <property type="entry name" value="PIF1_helicase"/>
</dbReference>
<sequence length="516" mass="58664">MDLNKNYKLNKQQSRALALMCQDKNIFITAPAGAGKTLLINHYCDYVRQHEPFKKIAITSTTGVSAILIGGSTLHSYLGIGLGYGTIEELVQRIKKASKGIKERVWKELTTLIIDEVSMLNPVLFDKLEKIARIIRGSNLPFGGIQLILSGDLLQLPVVKGAGNKNDHNMEFVTDANSWKKCIGNNIVLLTEIMRQKDFHFKEILLKIRVGNIDKQVRSVLSQHMKKENNKKLKKEEIQPTRLFCLKKYVQDLNDSELKKLEDSGKKFINFNALVKKYSEEAILTNKGRSRCTDLQFKFLSDRFVKDSTTPQHLRVCEGAQVMLTYNIDQLSGLVNGSRGVIIGFTEMKFPIVRFKNHKRNNLAPKLNKTNEDIKSDSTFQPQVMENPETKVSKTDDEEINNTLELEVRPQTWEICNDFGKKIGYFKQIPLKIAYALTIHSCQGSTLDSAEVDLSDTFEHGQVYTALSRTRDLNSLVIKNLCFDSIKCHPRALQFYDDIKSMQDAISEVENSLSEF</sequence>
<keyword evidence="2" id="KW-0547">Nucleotide-binding</keyword>
<keyword evidence="2" id="KW-0067">ATP-binding</keyword>
<keyword evidence="2" id="KW-0378">Hydrolase</keyword>